<name>A0AAV5V169_9BILA</name>
<proteinExistence type="predicted"/>
<keyword evidence="2" id="KW-1185">Reference proteome</keyword>
<protein>
    <recommendedName>
        <fullName evidence="3">PDZ domain-containing protein</fullName>
    </recommendedName>
</protein>
<evidence type="ECO:0000313" key="2">
    <source>
        <dbReference type="Proteomes" id="UP001432322"/>
    </source>
</evidence>
<gene>
    <name evidence="1" type="ORF">PFISCL1PPCAC_3869</name>
</gene>
<reference evidence="1" key="1">
    <citation type="submission" date="2023-10" db="EMBL/GenBank/DDBJ databases">
        <title>Genome assembly of Pristionchus species.</title>
        <authorList>
            <person name="Yoshida K."/>
            <person name="Sommer R.J."/>
        </authorList>
    </citation>
    <scope>NUCLEOTIDE SEQUENCE</scope>
    <source>
        <strain evidence="1">RS5133</strain>
    </source>
</reference>
<feature type="non-terminal residue" evidence="1">
    <location>
        <position position="147"/>
    </location>
</feature>
<dbReference type="Proteomes" id="UP001432322">
    <property type="component" value="Unassembled WGS sequence"/>
</dbReference>
<sequence>SQLIANAIHHALRKPAKIPAEYIDKLTHDMAIGDGESVKINLSLKHGLVIDIDDDSQLSSFLSIGDVLLTVNDKVVSKPDFKLQDQFKDKAAKTLTFTYIRFKAFLQEEPKIDDADRRDNFAYRFGVIYLYQSMHFGLVFQGHEGRV</sequence>
<dbReference type="EMBL" id="BTSY01000001">
    <property type="protein sequence ID" value="GMT12572.1"/>
    <property type="molecule type" value="Genomic_DNA"/>
</dbReference>
<comment type="caution">
    <text evidence="1">The sequence shown here is derived from an EMBL/GenBank/DDBJ whole genome shotgun (WGS) entry which is preliminary data.</text>
</comment>
<dbReference type="AlphaFoldDB" id="A0AAV5V169"/>
<organism evidence="1 2">
    <name type="scientific">Pristionchus fissidentatus</name>
    <dbReference type="NCBI Taxonomy" id="1538716"/>
    <lineage>
        <taxon>Eukaryota</taxon>
        <taxon>Metazoa</taxon>
        <taxon>Ecdysozoa</taxon>
        <taxon>Nematoda</taxon>
        <taxon>Chromadorea</taxon>
        <taxon>Rhabditida</taxon>
        <taxon>Rhabditina</taxon>
        <taxon>Diplogasteromorpha</taxon>
        <taxon>Diplogasteroidea</taxon>
        <taxon>Neodiplogasteridae</taxon>
        <taxon>Pristionchus</taxon>
    </lineage>
</organism>
<evidence type="ECO:0000313" key="1">
    <source>
        <dbReference type="EMBL" id="GMT12572.1"/>
    </source>
</evidence>
<accession>A0AAV5V169</accession>
<feature type="non-terminal residue" evidence="1">
    <location>
        <position position="1"/>
    </location>
</feature>
<evidence type="ECO:0008006" key="3">
    <source>
        <dbReference type="Google" id="ProtNLM"/>
    </source>
</evidence>